<keyword evidence="2 3" id="KW-0175">Coiled coil</keyword>
<dbReference type="Pfam" id="PF25989">
    <property type="entry name" value="YknX_C"/>
    <property type="match status" value="1"/>
</dbReference>
<accession>A0A926NEN6</accession>
<evidence type="ECO:0000259" key="6">
    <source>
        <dbReference type="Pfam" id="PF25989"/>
    </source>
</evidence>
<dbReference type="InterPro" id="IPR050465">
    <property type="entry name" value="UPF0194_transport"/>
</dbReference>
<dbReference type="Proteomes" id="UP000661691">
    <property type="component" value="Unassembled WGS sequence"/>
</dbReference>
<dbReference type="SUPFAM" id="SSF111369">
    <property type="entry name" value="HlyD-like secretion proteins"/>
    <property type="match status" value="1"/>
</dbReference>
<keyword evidence="4" id="KW-0812">Transmembrane</keyword>
<evidence type="ECO:0000259" key="5">
    <source>
        <dbReference type="Pfam" id="PF25984"/>
    </source>
</evidence>
<dbReference type="PANTHER" id="PTHR32347:SF14">
    <property type="entry name" value="EFFLUX SYSTEM COMPONENT YKNX-RELATED"/>
    <property type="match status" value="1"/>
</dbReference>
<keyword evidence="9" id="KW-1185">Reference proteome</keyword>
<dbReference type="EMBL" id="JACXAH010000008">
    <property type="protein sequence ID" value="MBD1372048.1"/>
    <property type="molecule type" value="Genomic_DNA"/>
</dbReference>
<evidence type="ECO:0000313" key="8">
    <source>
        <dbReference type="EMBL" id="MBD1372048.1"/>
    </source>
</evidence>
<evidence type="ECO:0000313" key="9">
    <source>
        <dbReference type="Proteomes" id="UP000661691"/>
    </source>
</evidence>
<name>A0A926NEN6_9BACL</name>
<protein>
    <submittedName>
        <fullName evidence="8">Efflux RND transporter periplasmic adaptor subunit</fullName>
    </submittedName>
</protein>
<sequence>MKKKIGIGIGIVIVIAILITVAINKNAGPEVVQVTKLKKERMNEKIVLSGTLNVKNRQNIYRKMELGEIKDILVEEGQDIKVGDPLIEYESPVTDSEIEQAKLQVKTVKIQLDNLYKKKKEAQKEVNSGESEMERTAAKATVEDYKQQIQLAEIEKEQSDKQLALARDKKSDLVIKSKIAGKVIQIAEDLEQSQSQEPVIVIVDPKNMVIESSVSEYQVMDVKVDQSAVIKSDAIADKSWRAVVTKVGELPLQNPMEQAQGGGGQVKYPLTLRLEDEVILKIGSKLIVEVVTDTEEGLTLPRSAVKKAGDKHIVYVVQSGKAVQKEVKMGKQDNQNVMITSGIDKEEKVIQNPSTTLTNGAEVKVQ</sequence>
<dbReference type="InterPro" id="IPR058636">
    <property type="entry name" value="Beta-barrel_YknX"/>
</dbReference>
<keyword evidence="4" id="KW-1133">Transmembrane helix</keyword>
<feature type="domain" description="YknX-like barrel-sandwich hybrid" evidence="5">
    <location>
        <begin position="58"/>
        <end position="203"/>
    </location>
</feature>
<reference evidence="8" key="1">
    <citation type="submission" date="2020-09" db="EMBL/GenBank/DDBJ databases">
        <title>A novel bacterium of genus Hazenella, isolated from South China Sea.</title>
        <authorList>
            <person name="Huang H."/>
            <person name="Mo K."/>
            <person name="Hu Y."/>
        </authorList>
    </citation>
    <scope>NUCLEOTIDE SEQUENCE</scope>
    <source>
        <strain evidence="8">IB182357</strain>
    </source>
</reference>
<feature type="domain" description="YknX-like C-terminal permuted SH3-like" evidence="6">
    <location>
        <begin position="297"/>
        <end position="365"/>
    </location>
</feature>
<dbReference type="GO" id="GO:0030313">
    <property type="term" value="C:cell envelope"/>
    <property type="evidence" value="ECO:0007669"/>
    <property type="project" value="UniProtKB-SubCell"/>
</dbReference>
<gene>
    <name evidence="8" type="ORF">IC620_06705</name>
</gene>
<dbReference type="Gene3D" id="2.40.30.170">
    <property type="match status" value="1"/>
</dbReference>
<dbReference type="Gene3D" id="2.40.50.100">
    <property type="match status" value="1"/>
</dbReference>
<evidence type="ECO:0000256" key="3">
    <source>
        <dbReference type="SAM" id="Coils"/>
    </source>
</evidence>
<comment type="caution">
    <text evidence="8">The sequence shown here is derived from an EMBL/GenBank/DDBJ whole genome shotgun (WGS) entry which is preliminary data.</text>
</comment>
<keyword evidence="4" id="KW-0472">Membrane</keyword>
<dbReference type="InterPro" id="IPR058639">
    <property type="entry name" value="BSH_YknX-like"/>
</dbReference>
<feature type="domain" description="YknX-like beta-barrel" evidence="7">
    <location>
        <begin position="208"/>
        <end position="290"/>
    </location>
</feature>
<dbReference type="Gene3D" id="1.10.287.470">
    <property type="entry name" value="Helix hairpin bin"/>
    <property type="match status" value="1"/>
</dbReference>
<evidence type="ECO:0000256" key="1">
    <source>
        <dbReference type="ARBA" id="ARBA00004196"/>
    </source>
</evidence>
<evidence type="ECO:0000256" key="2">
    <source>
        <dbReference type="ARBA" id="ARBA00023054"/>
    </source>
</evidence>
<proteinExistence type="predicted"/>
<dbReference type="RefSeq" id="WP_191141838.1">
    <property type="nucleotide sequence ID" value="NZ_JACXAH010000008.1"/>
</dbReference>
<dbReference type="InterPro" id="IPR058637">
    <property type="entry name" value="YknX-like_C"/>
</dbReference>
<comment type="subcellular location">
    <subcellularLocation>
        <location evidence="1">Cell envelope</location>
    </subcellularLocation>
</comment>
<feature type="coiled-coil region" evidence="3">
    <location>
        <begin position="98"/>
        <end position="169"/>
    </location>
</feature>
<dbReference type="Gene3D" id="2.40.420.20">
    <property type="match status" value="1"/>
</dbReference>
<evidence type="ECO:0000259" key="7">
    <source>
        <dbReference type="Pfam" id="PF25990"/>
    </source>
</evidence>
<dbReference type="PANTHER" id="PTHR32347">
    <property type="entry name" value="EFFLUX SYSTEM COMPONENT YKNX-RELATED"/>
    <property type="match status" value="1"/>
</dbReference>
<dbReference type="Pfam" id="PF25990">
    <property type="entry name" value="Beta-barrel_YknX"/>
    <property type="match status" value="1"/>
</dbReference>
<feature type="transmembrane region" description="Helical" evidence="4">
    <location>
        <begin position="5"/>
        <end position="23"/>
    </location>
</feature>
<organism evidence="8 9">
    <name type="scientific">Polycladospora coralii</name>
    <dbReference type="NCBI Taxonomy" id="2771432"/>
    <lineage>
        <taxon>Bacteria</taxon>
        <taxon>Bacillati</taxon>
        <taxon>Bacillota</taxon>
        <taxon>Bacilli</taxon>
        <taxon>Bacillales</taxon>
        <taxon>Thermoactinomycetaceae</taxon>
        <taxon>Polycladospora</taxon>
    </lineage>
</organism>
<dbReference type="Pfam" id="PF25984">
    <property type="entry name" value="BSH_YknX"/>
    <property type="match status" value="1"/>
</dbReference>
<dbReference type="AlphaFoldDB" id="A0A926NEN6"/>
<evidence type="ECO:0000256" key="4">
    <source>
        <dbReference type="SAM" id="Phobius"/>
    </source>
</evidence>